<dbReference type="EMBL" id="BGZK01002850">
    <property type="protein sequence ID" value="GBP96937.1"/>
    <property type="molecule type" value="Genomic_DNA"/>
</dbReference>
<dbReference type="Proteomes" id="UP000299102">
    <property type="component" value="Unassembled WGS sequence"/>
</dbReference>
<feature type="compositionally biased region" description="Low complexity" evidence="1">
    <location>
        <begin position="48"/>
        <end position="59"/>
    </location>
</feature>
<comment type="caution">
    <text evidence="2">The sequence shown here is derived from an EMBL/GenBank/DDBJ whole genome shotgun (WGS) entry which is preliminary data.</text>
</comment>
<feature type="region of interest" description="Disordered" evidence="1">
    <location>
        <begin position="1"/>
        <end position="20"/>
    </location>
</feature>
<name>A0A4C2ADL9_EUMVA</name>
<organism evidence="2 3">
    <name type="scientific">Eumeta variegata</name>
    <name type="common">Bagworm moth</name>
    <name type="synonym">Eumeta japonica</name>
    <dbReference type="NCBI Taxonomy" id="151549"/>
    <lineage>
        <taxon>Eukaryota</taxon>
        <taxon>Metazoa</taxon>
        <taxon>Ecdysozoa</taxon>
        <taxon>Arthropoda</taxon>
        <taxon>Hexapoda</taxon>
        <taxon>Insecta</taxon>
        <taxon>Pterygota</taxon>
        <taxon>Neoptera</taxon>
        <taxon>Endopterygota</taxon>
        <taxon>Lepidoptera</taxon>
        <taxon>Glossata</taxon>
        <taxon>Ditrysia</taxon>
        <taxon>Tineoidea</taxon>
        <taxon>Psychidae</taxon>
        <taxon>Oiketicinae</taxon>
        <taxon>Eumeta</taxon>
    </lineage>
</organism>
<evidence type="ECO:0000256" key="1">
    <source>
        <dbReference type="SAM" id="MobiDB-lite"/>
    </source>
</evidence>
<gene>
    <name evidence="2" type="ORF">EVAR_77050_1</name>
</gene>
<reference evidence="2 3" key="1">
    <citation type="journal article" date="2019" name="Commun. Biol.">
        <title>The bagworm genome reveals a unique fibroin gene that provides high tensile strength.</title>
        <authorList>
            <person name="Kono N."/>
            <person name="Nakamura H."/>
            <person name="Ohtoshi R."/>
            <person name="Tomita M."/>
            <person name="Numata K."/>
            <person name="Arakawa K."/>
        </authorList>
    </citation>
    <scope>NUCLEOTIDE SEQUENCE [LARGE SCALE GENOMIC DNA]</scope>
</reference>
<keyword evidence="3" id="KW-1185">Reference proteome</keyword>
<protein>
    <submittedName>
        <fullName evidence="2">Uncharacterized protein</fullName>
    </submittedName>
</protein>
<feature type="region of interest" description="Disordered" evidence="1">
    <location>
        <begin position="34"/>
        <end position="88"/>
    </location>
</feature>
<sequence length="88" mass="9088">MRGYGGGLEPAGRRQEISMMKKNSISELCFDSYRPASDSSERQHSDSRAVGGARAAAAAGAGGAGEEPYSCDTAPNETTATATAMLNE</sequence>
<evidence type="ECO:0000313" key="2">
    <source>
        <dbReference type="EMBL" id="GBP96937.1"/>
    </source>
</evidence>
<accession>A0A4C2ADL9</accession>
<dbReference type="AlphaFoldDB" id="A0A4C2ADL9"/>
<feature type="compositionally biased region" description="Low complexity" evidence="1">
    <location>
        <begin position="78"/>
        <end position="88"/>
    </location>
</feature>
<proteinExistence type="predicted"/>
<evidence type="ECO:0000313" key="3">
    <source>
        <dbReference type="Proteomes" id="UP000299102"/>
    </source>
</evidence>